<dbReference type="Proteomes" id="UP001230768">
    <property type="component" value="Chromosome"/>
</dbReference>
<gene>
    <name evidence="1" type="ORF">PSH88_12215</name>
</gene>
<evidence type="ECO:0008006" key="3">
    <source>
        <dbReference type="Google" id="ProtNLM"/>
    </source>
</evidence>
<name>A0ABY9GYL1_9PSED</name>
<sequence>MKGNAKKSTMNPIRPTPAAYHTDDSYWHLLTAEDGSVYVLVNCEATFVSYDTLVKLNYEELRDYHGLGWLSIQHLANRINYFVDDYNSRRITGPLLDAAIQASKH</sequence>
<dbReference type="EMBL" id="CP117430">
    <property type="protein sequence ID" value="WLI20750.1"/>
    <property type="molecule type" value="Genomic_DNA"/>
</dbReference>
<protein>
    <recommendedName>
        <fullName evidence="3">Integrase catalytic domain-containing protein</fullName>
    </recommendedName>
</protein>
<reference evidence="1 2" key="1">
    <citation type="submission" date="2023-02" db="EMBL/GenBank/DDBJ databases">
        <title>Evolution of Hrp T3SS in non-pathogenic Pseudomonas fluorescens.</title>
        <authorList>
            <person name="Liao K."/>
            <person name="Wei H."/>
            <person name="Gu Y."/>
        </authorList>
    </citation>
    <scope>NUCLEOTIDE SEQUENCE [LARGE SCALE GENOMIC DNA]</scope>
    <source>
        <strain evidence="1 2">FP607</strain>
    </source>
</reference>
<organism evidence="1 2">
    <name type="scientific">Pseudomonas wuhanensis</name>
    <dbReference type="NCBI Taxonomy" id="2954098"/>
    <lineage>
        <taxon>Bacteria</taxon>
        <taxon>Pseudomonadati</taxon>
        <taxon>Pseudomonadota</taxon>
        <taxon>Gammaproteobacteria</taxon>
        <taxon>Pseudomonadales</taxon>
        <taxon>Pseudomonadaceae</taxon>
        <taxon>Pseudomonas</taxon>
    </lineage>
</organism>
<dbReference type="RefSeq" id="WP_305426413.1">
    <property type="nucleotide sequence ID" value="NZ_CP117430.1"/>
</dbReference>
<proteinExistence type="predicted"/>
<keyword evidence="2" id="KW-1185">Reference proteome</keyword>
<accession>A0ABY9GYL1</accession>
<evidence type="ECO:0000313" key="1">
    <source>
        <dbReference type="EMBL" id="WLI20750.1"/>
    </source>
</evidence>
<evidence type="ECO:0000313" key="2">
    <source>
        <dbReference type="Proteomes" id="UP001230768"/>
    </source>
</evidence>